<dbReference type="SUPFAM" id="SSF51735">
    <property type="entry name" value="NAD(P)-binding Rossmann-fold domains"/>
    <property type="match status" value="1"/>
</dbReference>
<evidence type="ECO:0000313" key="4">
    <source>
        <dbReference type="Proteomes" id="UP001174694"/>
    </source>
</evidence>
<organism evidence="3 4">
    <name type="scientific">Pleurostoma richardsiae</name>
    <dbReference type="NCBI Taxonomy" id="41990"/>
    <lineage>
        <taxon>Eukaryota</taxon>
        <taxon>Fungi</taxon>
        <taxon>Dikarya</taxon>
        <taxon>Ascomycota</taxon>
        <taxon>Pezizomycotina</taxon>
        <taxon>Sordariomycetes</taxon>
        <taxon>Sordariomycetidae</taxon>
        <taxon>Calosphaeriales</taxon>
        <taxon>Pleurostomataceae</taxon>
        <taxon>Pleurostoma</taxon>
    </lineage>
</organism>
<evidence type="ECO:0000313" key="3">
    <source>
        <dbReference type="EMBL" id="KAJ9133682.1"/>
    </source>
</evidence>
<name>A0AA38RCD1_9PEZI</name>
<dbReference type="SMART" id="SM00822">
    <property type="entry name" value="PKS_KR"/>
    <property type="match status" value="1"/>
</dbReference>
<dbReference type="EMBL" id="JANBVO010000048">
    <property type="protein sequence ID" value="KAJ9133682.1"/>
    <property type="molecule type" value="Genomic_DNA"/>
</dbReference>
<dbReference type="InterPro" id="IPR002347">
    <property type="entry name" value="SDR_fam"/>
</dbReference>
<feature type="domain" description="Ketoreductase" evidence="2">
    <location>
        <begin position="5"/>
        <end position="212"/>
    </location>
</feature>
<accession>A0AA38RCD1</accession>
<dbReference type="InterPro" id="IPR036291">
    <property type="entry name" value="NAD(P)-bd_dom_sf"/>
</dbReference>
<proteinExistence type="predicted"/>
<dbReference type="Gene3D" id="3.40.50.720">
    <property type="entry name" value="NAD(P)-binding Rossmann-like Domain"/>
    <property type="match status" value="1"/>
</dbReference>
<keyword evidence="1" id="KW-0560">Oxidoreductase</keyword>
<dbReference type="InterPro" id="IPR057326">
    <property type="entry name" value="KR_dom"/>
</dbReference>
<sequence>MSNRLVIVVTGAATGFGALTARALSKRGHTVFAGLKSTAPASPGVAEQLAALDAFRAEHKVDLCAVEQDMTSTASVETSVRDILSRTGGRLDAVVHNCGHLVVGPLEAFTPEDLAAQYDINTVSTQRLNRAVLPVMRKQRSGLLVWVGSSSTHGAVPPFLAPYFAAKAGLDALASAYALELSQFGIESTIMVPGAFSKGTEHFRNAGGPSDAEVLAAYRGASSPYNGVEEQSMKGFAALEPPDADVRVVADKIADIVDMPLGTRPRRVHYDPAEDGSDLVSAVRERVTKEILRQAGIGKLLEVQKGA</sequence>
<dbReference type="Proteomes" id="UP001174694">
    <property type="component" value="Unassembled WGS sequence"/>
</dbReference>
<dbReference type="GO" id="GO:0016491">
    <property type="term" value="F:oxidoreductase activity"/>
    <property type="evidence" value="ECO:0007669"/>
    <property type="project" value="UniProtKB-KW"/>
</dbReference>
<evidence type="ECO:0000259" key="2">
    <source>
        <dbReference type="SMART" id="SM00822"/>
    </source>
</evidence>
<reference evidence="3" key="1">
    <citation type="submission" date="2022-07" db="EMBL/GenBank/DDBJ databases">
        <title>Fungi with potential for degradation of polypropylene.</title>
        <authorList>
            <person name="Gostincar C."/>
        </authorList>
    </citation>
    <scope>NUCLEOTIDE SEQUENCE</scope>
    <source>
        <strain evidence="3">EXF-13308</strain>
    </source>
</reference>
<dbReference type="AlphaFoldDB" id="A0AA38RCD1"/>
<dbReference type="PANTHER" id="PTHR43976">
    <property type="entry name" value="SHORT CHAIN DEHYDROGENASE"/>
    <property type="match status" value="1"/>
</dbReference>
<protein>
    <submittedName>
        <fullName evidence="3">Short-chain dehydrogenase/reductase SDR</fullName>
    </submittedName>
</protein>
<dbReference type="Pfam" id="PF00106">
    <property type="entry name" value="adh_short"/>
    <property type="match status" value="1"/>
</dbReference>
<evidence type="ECO:0000256" key="1">
    <source>
        <dbReference type="ARBA" id="ARBA00023002"/>
    </source>
</evidence>
<dbReference type="PANTHER" id="PTHR43976:SF9">
    <property type="entry name" value="OXIDOREDUCTASE"/>
    <property type="match status" value="1"/>
</dbReference>
<comment type="caution">
    <text evidence="3">The sequence shown here is derived from an EMBL/GenBank/DDBJ whole genome shotgun (WGS) entry which is preliminary data.</text>
</comment>
<gene>
    <name evidence="3" type="ORF">NKR23_g10547</name>
</gene>
<dbReference type="InterPro" id="IPR051911">
    <property type="entry name" value="SDR_oxidoreductase"/>
</dbReference>
<keyword evidence="4" id="KW-1185">Reference proteome</keyword>
<dbReference type="PRINTS" id="PR00081">
    <property type="entry name" value="GDHRDH"/>
</dbReference>